<dbReference type="InterPro" id="IPR021139">
    <property type="entry name" value="NYN"/>
</dbReference>
<dbReference type="AlphaFoldDB" id="A0A1G2PS82"/>
<organism evidence="2 3">
    <name type="scientific">Candidatus Terrybacteria bacterium RIFCSPHIGHO2_02_41_19</name>
    <dbReference type="NCBI Taxonomy" id="1802364"/>
    <lineage>
        <taxon>Bacteria</taxon>
        <taxon>Candidatus Terryibacteriota</taxon>
    </lineage>
</organism>
<protein>
    <recommendedName>
        <fullName evidence="1">NYN domain-containing protein</fullName>
    </recommendedName>
</protein>
<dbReference type="PANTHER" id="PTHR35458">
    <property type="entry name" value="SLR0755 PROTEIN"/>
    <property type="match status" value="1"/>
</dbReference>
<dbReference type="InterPro" id="IPR047140">
    <property type="entry name" value="LabA"/>
</dbReference>
<dbReference type="Pfam" id="PF01936">
    <property type="entry name" value="NYN"/>
    <property type="match status" value="1"/>
</dbReference>
<reference evidence="2 3" key="1">
    <citation type="journal article" date="2016" name="Nat. Commun.">
        <title>Thousands of microbial genomes shed light on interconnected biogeochemical processes in an aquifer system.</title>
        <authorList>
            <person name="Anantharaman K."/>
            <person name="Brown C.T."/>
            <person name="Hug L.A."/>
            <person name="Sharon I."/>
            <person name="Castelle C.J."/>
            <person name="Probst A.J."/>
            <person name="Thomas B.C."/>
            <person name="Singh A."/>
            <person name="Wilkins M.J."/>
            <person name="Karaoz U."/>
            <person name="Brodie E.L."/>
            <person name="Williams K.H."/>
            <person name="Hubbard S.S."/>
            <person name="Banfield J.F."/>
        </authorList>
    </citation>
    <scope>NUCLEOTIDE SEQUENCE [LARGE SCALE GENOMIC DNA]</scope>
</reference>
<evidence type="ECO:0000313" key="3">
    <source>
        <dbReference type="Proteomes" id="UP000178646"/>
    </source>
</evidence>
<dbReference type="GO" id="GO:0004540">
    <property type="term" value="F:RNA nuclease activity"/>
    <property type="evidence" value="ECO:0007669"/>
    <property type="project" value="InterPro"/>
</dbReference>
<dbReference type="Gene3D" id="3.40.50.1010">
    <property type="entry name" value="5'-nuclease"/>
    <property type="match status" value="1"/>
</dbReference>
<name>A0A1G2PS82_9BACT</name>
<comment type="caution">
    <text evidence="2">The sequence shown here is derived from an EMBL/GenBank/DDBJ whole genome shotgun (WGS) entry which is preliminary data.</text>
</comment>
<evidence type="ECO:0000313" key="2">
    <source>
        <dbReference type="EMBL" id="OHA50609.1"/>
    </source>
</evidence>
<dbReference type="EMBL" id="MHSU01000013">
    <property type="protein sequence ID" value="OHA50609.1"/>
    <property type="molecule type" value="Genomic_DNA"/>
</dbReference>
<evidence type="ECO:0000259" key="1">
    <source>
        <dbReference type="Pfam" id="PF01936"/>
    </source>
</evidence>
<gene>
    <name evidence="2" type="ORF">A2W59_01220</name>
</gene>
<dbReference type="Proteomes" id="UP000178646">
    <property type="component" value="Unassembled WGS sequence"/>
</dbReference>
<accession>A0A1G2PS82</accession>
<feature type="domain" description="NYN" evidence="1">
    <location>
        <begin position="10"/>
        <end position="126"/>
    </location>
</feature>
<dbReference type="CDD" id="cd10911">
    <property type="entry name" value="PIN_LabA"/>
    <property type="match status" value="1"/>
</dbReference>
<sequence length="167" mass="19506">MKKKINNYAFIDSQNLNLSIRSLGWKLDFARFRIYLKEKYGVTKAFLFIGYVEGNNDLYVSLQSAGFLCVFKPTLEYKDGTTKGNCDAELVLHAMIEYPNYDKAIIVTGDGDFYCLVQYLIEKGKFERVVIPNLFKYSALLKRFGRKQLSFMNDLRNKLEYKKKRTP</sequence>
<dbReference type="PANTHER" id="PTHR35458:SF2">
    <property type="entry name" value="SLR0755 PROTEIN"/>
    <property type="match status" value="1"/>
</dbReference>
<proteinExistence type="predicted"/>